<protein>
    <submittedName>
        <fullName evidence="2">Uncharacterized protein</fullName>
    </submittedName>
</protein>
<dbReference type="Proteomes" id="UP000078512">
    <property type="component" value="Unassembled WGS sequence"/>
</dbReference>
<organism evidence="2 3">
    <name type="scientific">Linnemannia elongata AG-77</name>
    <dbReference type="NCBI Taxonomy" id="1314771"/>
    <lineage>
        <taxon>Eukaryota</taxon>
        <taxon>Fungi</taxon>
        <taxon>Fungi incertae sedis</taxon>
        <taxon>Mucoromycota</taxon>
        <taxon>Mortierellomycotina</taxon>
        <taxon>Mortierellomycetes</taxon>
        <taxon>Mortierellales</taxon>
        <taxon>Mortierellaceae</taxon>
        <taxon>Linnemannia</taxon>
    </lineage>
</organism>
<evidence type="ECO:0000313" key="2">
    <source>
        <dbReference type="EMBL" id="OAQ29136.1"/>
    </source>
</evidence>
<dbReference type="AlphaFoldDB" id="A0A197JXG9"/>
<name>A0A197JXG9_9FUNG</name>
<feature type="compositionally biased region" description="Basic and acidic residues" evidence="1">
    <location>
        <begin position="43"/>
        <end position="58"/>
    </location>
</feature>
<sequence>MDFLLDGMQGQVKREKEKKGGGEEEGIEEEEKERNNRTGNNQQRKEEGGGERRGEIDWSDRVDLDWDKERRRLTNERYVGFNGGCCWRRSEESKERKKERK</sequence>
<gene>
    <name evidence="2" type="ORF">K457DRAFT_1832629</name>
</gene>
<evidence type="ECO:0000256" key="1">
    <source>
        <dbReference type="SAM" id="MobiDB-lite"/>
    </source>
</evidence>
<evidence type="ECO:0000313" key="3">
    <source>
        <dbReference type="Proteomes" id="UP000078512"/>
    </source>
</evidence>
<proteinExistence type="predicted"/>
<dbReference type="EMBL" id="KV442043">
    <property type="protein sequence ID" value="OAQ29136.1"/>
    <property type="molecule type" value="Genomic_DNA"/>
</dbReference>
<feature type="compositionally biased region" description="Basic and acidic residues" evidence="1">
    <location>
        <begin position="12"/>
        <end position="22"/>
    </location>
</feature>
<reference evidence="2 3" key="1">
    <citation type="submission" date="2016-05" db="EMBL/GenBank/DDBJ databases">
        <title>Genome sequencing reveals origins of a unique bacterial endosymbiosis in the earliest lineages of terrestrial Fungi.</title>
        <authorList>
            <consortium name="DOE Joint Genome Institute"/>
            <person name="Uehling J."/>
            <person name="Gryganskyi A."/>
            <person name="Hameed K."/>
            <person name="Tschaplinski T."/>
            <person name="Misztal P."/>
            <person name="Wu S."/>
            <person name="Desiro A."/>
            <person name="Vande Pol N."/>
            <person name="Du Z.-Y."/>
            <person name="Zienkiewicz A."/>
            <person name="Zienkiewicz K."/>
            <person name="Morin E."/>
            <person name="Tisserant E."/>
            <person name="Splivallo R."/>
            <person name="Hainaut M."/>
            <person name="Henrissat B."/>
            <person name="Ohm R."/>
            <person name="Kuo A."/>
            <person name="Yan J."/>
            <person name="Lipzen A."/>
            <person name="Nolan M."/>
            <person name="Labutti K."/>
            <person name="Barry K."/>
            <person name="Goldstein A."/>
            <person name="Labbe J."/>
            <person name="Schadt C."/>
            <person name="Tuskan G."/>
            <person name="Grigoriev I."/>
            <person name="Martin F."/>
            <person name="Vilgalys R."/>
            <person name="Bonito G."/>
        </authorList>
    </citation>
    <scope>NUCLEOTIDE SEQUENCE [LARGE SCALE GENOMIC DNA]</scope>
    <source>
        <strain evidence="2 3">AG-77</strain>
    </source>
</reference>
<feature type="region of interest" description="Disordered" evidence="1">
    <location>
        <begin position="1"/>
        <end position="58"/>
    </location>
</feature>
<accession>A0A197JXG9</accession>
<keyword evidence="3" id="KW-1185">Reference proteome</keyword>